<feature type="domain" description="Acyl-CoA thioesterase-like N-terminal HotDog" evidence="1">
    <location>
        <begin position="34"/>
        <end position="109"/>
    </location>
</feature>
<gene>
    <name evidence="3" type="ORF">VMCG_00762</name>
</gene>
<dbReference type="SUPFAM" id="SSF54637">
    <property type="entry name" value="Thioesterase/thiol ester dehydrase-isomerase"/>
    <property type="match status" value="2"/>
</dbReference>
<dbReference type="Gene3D" id="2.40.160.210">
    <property type="entry name" value="Acyl-CoA thioesterase, double hotdog domain"/>
    <property type="match status" value="2"/>
</dbReference>
<evidence type="ECO:0000313" key="4">
    <source>
        <dbReference type="Proteomes" id="UP000283895"/>
    </source>
</evidence>
<dbReference type="PANTHER" id="PTHR38110">
    <property type="entry name" value="CHROMOSOME 23, WHOLE GENOME SHOTGUN SEQUENCE"/>
    <property type="match status" value="1"/>
</dbReference>
<protein>
    <recommendedName>
        <fullName evidence="5">Thioesterase domain-containing protein</fullName>
    </recommendedName>
</protein>
<dbReference type="Pfam" id="PF13622">
    <property type="entry name" value="4HBT_3"/>
    <property type="match status" value="1"/>
</dbReference>
<dbReference type="OrthoDB" id="2532955at2759"/>
<organism evidence="3 4">
    <name type="scientific">Cytospora schulzeri</name>
    <dbReference type="NCBI Taxonomy" id="448051"/>
    <lineage>
        <taxon>Eukaryota</taxon>
        <taxon>Fungi</taxon>
        <taxon>Dikarya</taxon>
        <taxon>Ascomycota</taxon>
        <taxon>Pezizomycotina</taxon>
        <taxon>Sordariomycetes</taxon>
        <taxon>Sordariomycetidae</taxon>
        <taxon>Diaporthales</taxon>
        <taxon>Cytosporaceae</taxon>
        <taxon>Cytospora</taxon>
    </lineage>
</organism>
<dbReference type="InterPro" id="IPR049449">
    <property type="entry name" value="TesB_ACOT8-like_N"/>
</dbReference>
<comment type="caution">
    <text evidence="3">The sequence shown here is derived from an EMBL/GenBank/DDBJ whole genome shotgun (WGS) entry which is preliminary data.</text>
</comment>
<evidence type="ECO:0000313" key="3">
    <source>
        <dbReference type="EMBL" id="ROW12056.1"/>
    </source>
</evidence>
<dbReference type="EMBL" id="LKEA01000001">
    <property type="protein sequence ID" value="ROW12056.1"/>
    <property type="molecule type" value="Genomic_DNA"/>
</dbReference>
<reference evidence="3 4" key="1">
    <citation type="submission" date="2015-09" db="EMBL/GenBank/DDBJ databases">
        <title>Host preference determinants of Valsa canker pathogens revealed by comparative genomics.</title>
        <authorList>
            <person name="Yin Z."/>
            <person name="Huang L."/>
        </authorList>
    </citation>
    <scope>NUCLEOTIDE SEQUENCE [LARGE SCALE GENOMIC DNA]</scope>
    <source>
        <strain evidence="3 4">03-1</strain>
    </source>
</reference>
<proteinExistence type="predicted"/>
<sequence>MASENTNLGCTPFPEAIKVERLDTHIYRVTLLEDFCIGSVPNGGYTASCILSAASQHLTSRNQPNAFTAHFEYPGRTIPGAAIITVEDVKLGGQLSTLHLTLWQRGLLSEAPWVDPKVSRRTVLAYTTLTDQRASSGITLETGWQVSPAAALPGPMPDFAALKTSKAGDGFWEEQKAQPGGMFRSLHNWRFFLPRGGPLEPGVVDMWVCRSNGERVLQSGLPYVVDSFPFNIHTFLMSPGLRALLETPREDSGDARVKNAHQRNEQRAGLWFPTIVMNLEVKTAIPEEGLEWLAVRVQSKLIKDGKFDTDVMVRDKDGEVVALSQQVSMIVSMERNTAKRGSAKPSL</sequence>
<name>A0A423X8E6_9PEZI</name>
<dbReference type="STRING" id="356882.A0A423X8E6"/>
<keyword evidence="4" id="KW-1185">Reference proteome</keyword>
<dbReference type="InterPro" id="IPR042171">
    <property type="entry name" value="Acyl-CoA_hotdog"/>
</dbReference>
<dbReference type="InterPro" id="IPR049450">
    <property type="entry name" value="ACOT8-like_C"/>
</dbReference>
<evidence type="ECO:0008006" key="5">
    <source>
        <dbReference type="Google" id="ProtNLM"/>
    </source>
</evidence>
<dbReference type="AlphaFoldDB" id="A0A423X8E6"/>
<evidence type="ECO:0000259" key="1">
    <source>
        <dbReference type="Pfam" id="PF13622"/>
    </source>
</evidence>
<accession>A0A423X8E6</accession>
<evidence type="ECO:0000259" key="2">
    <source>
        <dbReference type="Pfam" id="PF20789"/>
    </source>
</evidence>
<dbReference type="Proteomes" id="UP000283895">
    <property type="component" value="Unassembled WGS sequence"/>
</dbReference>
<dbReference type="Pfam" id="PF20789">
    <property type="entry name" value="4HBT_3C"/>
    <property type="match status" value="1"/>
</dbReference>
<dbReference type="InterPro" id="IPR029069">
    <property type="entry name" value="HotDog_dom_sf"/>
</dbReference>
<dbReference type="InterPro" id="IPR052389">
    <property type="entry name" value="Sec_Metab_Biosynth-Assoc"/>
</dbReference>
<feature type="domain" description="Acyl-CoA thioesterase-like C-terminal" evidence="2">
    <location>
        <begin position="183"/>
        <end position="330"/>
    </location>
</feature>
<dbReference type="PANTHER" id="PTHR38110:SF1">
    <property type="entry name" value="THIOESTERASE DOMAIN-CONTAINING PROTEIN"/>
    <property type="match status" value="1"/>
</dbReference>